<protein>
    <submittedName>
        <fullName evidence="1">Uncharacterized protein</fullName>
    </submittedName>
</protein>
<reference evidence="1" key="1">
    <citation type="submission" date="2024-12" db="EMBL/GenBank/DDBJ databases">
        <title>Comparative genomics and development of molecular markers within Purpureocillium lilacinum and among Purpureocillium species.</title>
        <authorList>
            <person name="Yeh Z.-Y."/>
            <person name="Ni N.-T."/>
            <person name="Lo P.-H."/>
            <person name="Mushyakhwo K."/>
            <person name="Lin C.-F."/>
            <person name="Nai Y.-S."/>
        </authorList>
    </citation>
    <scope>NUCLEOTIDE SEQUENCE</scope>
    <source>
        <strain evidence="1">NCHU-NPUST-175</strain>
    </source>
</reference>
<comment type="caution">
    <text evidence="1">The sequence shown here is derived from an EMBL/GenBank/DDBJ whole genome shotgun (WGS) entry which is preliminary data.</text>
</comment>
<evidence type="ECO:0000313" key="1">
    <source>
        <dbReference type="EMBL" id="KAL3957753.1"/>
    </source>
</evidence>
<keyword evidence="2" id="KW-1185">Reference proteome</keyword>
<dbReference type="EMBL" id="JBGNUJ010000007">
    <property type="protein sequence ID" value="KAL3957753.1"/>
    <property type="molecule type" value="Genomic_DNA"/>
</dbReference>
<evidence type="ECO:0000313" key="2">
    <source>
        <dbReference type="Proteomes" id="UP001638806"/>
    </source>
</evidence>
<dbReference type="Proteomes" id="UP001638806">
    <property type="component" value="Unassembled WGS sequence"/>
</dbReference>
<accession>A0ACC4DP31</accession>
<gene>
    <name evidence="1" type="ORF">ACCO45_008331</name>
</gene>
<name>A0ACC4DP31_PURLI</name>
<proteinExistence type="predicted"/>
<organism evidence="1 2">
    <name type="scientific">Purpureocillium lilacinum</name>
    <name type="common">Paecilomyces lilacinus</name>
    <dbReference type="NCBI Taxonomy" id="33203"/>
    <lineage>
        <taxon>Eukaryota</taxon>
        <taxon>Fungi</taxon>
        <taxon>Dikarya</taxon>
        <taxon>Ascomycota</taxon>
        <taxon>Pezizomycotina</taxon>
        <taxon>Sordariomycetes</taxon>
        <taxon>Hypocreomycetidae</taxon>
        <taxon>Hypocreales</taxon>
        <taxon>Ophiocordycipitaceae</taxon>
        <taxon>Purpureocillium</taxon>
    </lineage>
</organism>
<sequence>MAETLGTVVGVVAFGLNLAATTLQTYTELTREANDALHDVVFEVNATASALRQLQAIVDADKAVSHLDDSPARVLKDSGVREIENLAAKCETVYKTIVKLVQKASGSESDHPNATAASQHALDPASLEADDQRCQQQLRWLKISLLVTLQVANLALPQMRRDRRSNLNPRRHLDRSSSHASGAPGRVGKKLAGLSRASAKAARGRAYRARGPHLTEAAHVAARPEKINGAEQAVSTEANPIPGTGLGAGPVLFQATDRHAASVDGLKKPTSTRGPGIGTGSKAEDPIGNLPVPAQLGVLSSYAHVFRAPRVALTSAVEPEPRGLPEAGAAFTTNSKPSSAAMTASLQAAREHNSLGVQRKASEPHSKPAHVKIRSKAAEPSKKTRLIPLFSRFRKVPDLQSQLFGEDDKFSHDSPSRTLEAFVAELGMIRKVPFGHDRLVYGLNQVHKHRLIATWAKYLNSTAEKQAQIGKITDMAKRTSHRAMSLLTFHEIERPDGSDAILTFFALNQLQEPVTFIDFAQRRHSIPFGACQSHDSFHEFVLEMHKDKADLPESLSKANPNYAGAYNPSSYANPYSRAPGPNSSSPGLVRHPANAPLPSRPLSTMRHETKEGVDVSLSEMTSDDAIIQEIETELAPPMRSEGAGPGRRRAPIAELLSHSSRVEGVANSIAMEFSSDDARSASLLGDEVDSASDDGVVVDFSAEAAKGVVSVTELLSRLTNAPGPIG</sequence>